<reference evidence="3 4" key="1">
    <citation type="submission" date="2015-11" db="EMBL/GenBank/DDBJ databases">
        <title>Genomes and virulence difference between two physiological races of Phytophthora nicotianae.</title>
        <authorList>
            <person name="Liu H."/>
            <person name="Ma X."/>
            <person name="Yu H."/>
            <person name="Fang D."/>
            <person name="Li Y."/>
            <person name="Wang X."/>
            <person name="Wang W."/>
            <person name="Dong Y."/>
            <person name="Xiao B."/>
        </authorList>
    </citation>
    <scope>NUCLEOTIDE SEQUENCE [LARGE SCALE GENOMIC DNA]</scope>
    <source>
        <strain evidence="4">race 0</strain>
    </source>
</reference>
<evidence type="ECO:0000313" key="3">
    <source>
        <dbReference type="EMBL" id="KUF97692.1"/>
    </source>
</evidence>
<name>A0A0W8DND9_PHYNI</name>
<dbReference type="AlphaFoldDB" id="A0A0W8DND9"/>
<feature type="region of interest" description="Disordered" evidence="2">
    <location>
        <begin position="1"/>
        <end position="49"/>
    </location>
</feature>
<dbReference type="Proteomes" id="UP000052943">
    <property type="component" value="Unassembled WGS sequence"/>
</dbReference>
<dbReference type="EMBL" id="LNFO01000920">
    <property type="protein sequence ID" value="KUF97692.1"/>
    <property type="molecule type" value="Genomic_DNA"/>
</dbReference>
<protein>
    <submittedName>
        <fullName evidence="3">Uncharacterized protein</fullName>
    </submittedName>
</protein>
<evidence type="ECO:0000256" key="2">
    <source>
        <dbReference type="SAM" id="MobiDB-lite"/>
    </source>
</evidence>
<accession>A0A0W8DND9</accession>
<evidence type="ECO:0000313" key="4">
    <source>
        <dbReference type="Proteomes" id="UP000052943"/>
    </source>
</evidence>
<feature type="coiled-coil region" evidence="1">
    <location>
        <begin position="55"/>
        <end position="82"/>
    </location>
</feature>
<gene>
    <name evidence="3" type="ORF">AM587_10003920</name>
</gene>
<feature type="compositionally biased region" description="Polar residues" evidence="2">
    <location>
        <begin position="1"/>
        <end position="13"/>
    </location>
</feature>
<comment type="caution">
    <text evidence="3">The sequence shown here is derived from an EMBL/GenBank/DDBJ whole genome shotgun (WGS) entry which is preliminary data.</text>
</comment>
<feature type="compositionally biased region" description="Polar residues" evidence="2">
    <location>
        <begin position="35"/>
        <end position="44"/>
    </location>
</feature>
<keyword evidence="1" id="KW-0175">Coiled coil</keyword>
<proteinExistence type="predicted"/>
<dbReference type="STRING" id="4790.A0A0W8DND9"/>
<evidence type="ECO:0000256" key="1">
    <source>
        <dbReference type="SAM" id="Coils"/>
    </source>
</evidence>
<sequence length="165" mass="18475">MLPPIYNSSNGLSNDRRGSGVNGGFLNDNRKQTVAGPSSPSRSVPNGVLSAASGLDQMAERVHALERENERFREELQHLRHFSSNNQQQHENDKVRSILLASRGRRLTLTFGTSSQSEKLLKIFNGLPIPSTLSSKQTRLTNNANSRRQRCYSQRSRVLGTEWRG</sequence>
<organism evidence="3 4">
    <name type="scientific">Phytophthora nicotianae</name>
    <name type="common">Potato buckeye rot agent</name>
    <name type="synonym">Phytophthora parasitica</name>
    <dbReference type="NCBI Taxonomy" id="4792"/>
    <lineage>
        <taxon>Eukaryota</taxon>
        <taxon>Sar</taxon>
        <taxon>Stramenopiles</taxon>
        <taxon>Oomycota</taxon>
        <taxon>Peronosporomycetes</taxon>
        <taxon>Peronosporales</taxon>
        <taxon>Peronosporaceae</taxon>
        <taxon>Phytophthora</taxon>
    </lineage>
</organism>